<feature type="domain" description="Soluble ligand binding" evidence="5">
    <location>
        <begin position="358"/>
        <end position="405"/>
    </location>
</feature>
<evidence type="ECO:0000313" key="6">
    <source>
        <dbReference type="EMBL" id="KGI21866.1"/>
    </source>
</evidence>
<feature type="region of interest" description="Disordered" evidence="2">
    <location>
        <begin position="108"/>
        <end position="133"/>
    </location>
</feature>
<dbReference type="PANTHER" id="PTHR33619:SF3">
    <property type="entry name" value="POLYSACCHARIDE EXPORT PROTEIN GFCE-RELATED"/>
    <property type="match status" value="1"/>
</dbReference>
<dbReference type="PANTHER" id="PTHR33619">
    <property type="entry name" value="POLYSACCHARIDE EXPORT PROTEIN GFCE-RELATED"/>
    <property type="match status" value="1"/>
</dbReference>
<comment type="caution">
    <text evidence="6">The sequence shown here is derived from an EMBL/GenBank/DDBJ whole genome shotgun (WGS) entry which is preliminary data.</text>
</comment>
<dbReference type="InterPro" id="IPR019554">
    <property type="entry name" value="Soluble_ligand-bd"/>
</dbReference>
<dbReference type="Pfam" id="PF10531">
    <property type="entry name" value="SLBB"/>
    <property type="match status" value="4"/>
</dbReference>
<dbReference type="AlphaFoldDB" id="A0A098YR38"/>
<organism evidence="6 7">
    <name type="scientific">Hoylesella timonensis S9-PR14</name>
    <dbReference type="NCBI Taxonomy" id="1401062"/>
    <lineage>
        <taxon>Bacteria</taxon>
        <taxon>Pseudomonadati</taxon>
        <taxon>Bacteroidota</taxon>
        <taxon>Bacteroidia</taxon>
        <taxon>Bacteroidales</taxon>
        <taxon>Prevotellaceae</taxon>
        <taxon>Hoylesella</taxon>
    </lineage>
</organism>
<evidence type="ECO:0000256" key="3">
    <source>
        <dbReference type="SAM" id="SignalP"/>
    </source>
</evidence>
<dbReference type="Gene3D" id="3.10.560.10">
    <property type="entry name" value="Outer membrane lipoprotein wza domain like"/>
    <property type="match status" value="6"/>
</dbReference>
<evidence type="ECO:0000259" key="5">
    <source>
        <dbReference type="Pfam" id="PF10531"/>
    </source>
</evidence>
<feature type="chain" id="PRO_5001942718" evidence="3">
    <location>
        <begin position="21"/>
        <end position="870"/>
    </location>
</feature>
<name>A0A098YR38_9BACT</name>
<dbReference type="RefSeq" id="WP_036927894.1">
    <property type="nucleotide sequence ID" value="NZ_JRPQ01000115.1"/>
</dbReference>
<evidence type="ECO:0000259" key="4">
    <source>
        <dbReference type="Pfam" id="PF02563"/>
    </source>
</evidence>
<evidence type="ECO:0000256" key="1">
    <source>
        <dbReference type="ARBA" id="ARBA00022729"/>
    </source>
</evidence>
<protein>
    <submittedName>
        <fullName evidence="6">Capsule biosynthesis protein</fullName>
    </submittedName>
</protein>
<feature type="domain" description="Soluble ligand binding" evidence="5">
    <location>
        <begin position="532"/>
        <end position="575"/>
    </location>
</feature>
<evidence type="ECO:0000313" key="7">
    <source>
        <dbReference type="Proteomes" id="UP000029723"/>
    </source>
</evidence>
<dbReference type="EMBL" id="JRPQ01000115">
    <property type="protein sequence ID" value="KGI21866.1"/>
    <property type="molecule type" value="Genomic_DNA"/>
</dbReference>
<keyword evidence="1 3" id="KW-0732">Signal</keyword>
<dbReference type="Pfam" id="PF02563">
    <property type="entry name" value="Poly_export"/>
    <property type="match status" value="1"/>
</dbReference>
<dbReference type="GO" id="GO:0015159">
    <property type="term" value="F:polysaccharide transmembrane transporter activity"/>
    <property type="evidence" value="ECO:0007669"/>
    <property type="project" value="InterPro"/>
</dbReference>
<feature type="signal peptide" evidence="3">
    <location>
        <begin position="1"/>
        <end position="20"/>
    </location>
</feature>
<feature type="domain" description="Soluble ligand binding" evidence="5">
    <location>
        <begin position="275"/>
        <end position="321"/>
    </location>
</feature>
<dbReference type="SUPFAM" id="SSF142984">
    <property type="entry name" value="Nqo1 middle domain-like"/>
    <property type="match status" value="1"/>
</dbReference>
<gene>
    <name evidence="6" type="ORF">HMPREF9304_07730</name>
</gene>
<reference evidence="6 7" key="1">
    <citation type="submission" date="2014-07" db="EMBL/GenBank/DDBJ databases">
        <authorList>
            <person name="McCorrison J."/>
            <person name="Sanka R."/>
            <person name="Torralba M."/>
            <person name="Gillis M."/>
            <person name="Haft D.H."/>
            <person name="Methe B."/>
            <person name="Sutton G."/>
            <person name="Nelson K.E."/>
        </authorList>
    </citation>
    <scope>NUCLEOTIDE SEQUENCE [LARGE SCALE GENOMIC DNA]</scope>
    <source>
        <strain evidence="6 7">S9-PR14</strain>
    </source>
</reference>
<sequence length="870" mass="97084">MKRIVIYILFLTLCPIAAHAQSSMTDEQILEFVLKKNAAGTSQAQIVTKLMQKGVNIQQIRRVRDKYERQRKQSGLGNVADQTVARAESRMREANGNSHQAAKRFNTIKNKTDNREQQSVQRIQGQPSWKAEYDENSEDFQRMQNELQYITPTDSIEWLKQILKKREEERRKVFGRDIFNNEELTFEPSMNIATPQNYRLGPGDAVYIDIYGASQKSIQSTVSPDGDVNIEGYGPVQVSGLTIAQANQRLRTQLGARYSSSKVRLTLGQSRTITINVMGEVMTPGTYTVSAFASVFHALYMAGGTNNLGTLRNIKIYRNNKLVSTADVYDYILNGKMRGNVRLADGDVIYVGPYDCLVNITGKVKRPMFYEMKSNESMGTLLKYAGGFTGDAYKKAVRVLRKTGREYAVFNVAEFDMNSFHVADGDSVSVDSIIQRYSNTVEIKGAVFRPGMYQLSNDINSVRTLIQHAEGLKEEAFTNRAIIHRLKTDRTLKVLSVDVAGIMNGTTADVPLQENDVLFIPTKEEQMNQRTITIHGEVQYPGIYNYADNETLEDFVLQAGGLKETASTVKVDVARRIINPKALTTDSLIAKTYTFALKDGFVIDGEPGFVLQPYDEVYVRKSPGYSDQKNVSVEGEVMFNGVYTLNKRNMRLTDLLEAAGGVTDLAYVRGARLERIPNDMERSRMETALKMQEEELQRQLLQMAVNNNNPAGIQQLGQNSSNTQLRKFEIPRSFPVGIELDKAIANPNSDANIVLREGDRLILPQYSATVKINGAVMYPNTVAYQKGKKAKYYINAAGGFAQNARKSNAYIIYMNGMVNKVSQGAKIEPGCEIVVPSKLSRKMSIAETMSLGSGITSIAAMIATIANMVK</sequence>
<proteinExistence type="predicted"/>
<feature type="domain" description="Polysaccharide export protein N-terminal" evidence="4">
    <location>
        <begin position="194"/>
        <end position="265"/>
    </location>
</feature>
<dbReference type="OrthoDB" id="9808948at2"/>
<dbReference type="Proteomes" id="UP000029723">
    <property type="component" value="Unassembled WGS sequence"/>
</dbReference>
<evidence type="ECO:0000256" key="2">
    <source>
        <dbReference type="SAM" id="MobiDB-lite"/>
    </source>
</evidence>
<dbReference type="Gene3D" id="3.30.1950.10">
    <property type="entry name" value="wza like domain"/>
    <property type="match status" value="1"/>
</dbReference>
<feature type="domain" description="Soluble ligand binding" evidence="5">
    <location>
        <begin position="631"/>
        <end position="676"/>
    </location>
</feature>
<dbReference type="InterPro" id="IPR003715">
    <property type="entry name" value="Poly_export_N"/>
</dbReference>
<feature type="compositionally biased region" description="Polar residues" evidence="2">
    <location>
        <begin position="117"/>
        <end position="127"/>
    </location>
</feature>
<accession>A0A098YR38</accession>
<dbReference type="InterPro" id="IPR049712">
    <property type="entry name" value="Poly_export"/>
</dbReference>